<dbReference type="EMBL" id="CAJVAS010000005">
    <property type="protein sequence ID" value="CAG7613218.1"/>
    <property type="molecule type" value="Genomic_DNA"/>
</dbReference>
<evidence type="ECO:0000256" key="3">
    <source>
        <dbReference type="ARBA" id="ARBA00022679"/>
    </source>
</evidence>
<feature type="domain" description="AAA" evidence="8">
    <location>
        <begin position="34"/>
        <end position="178"/>
    </location>
</feature>
<dbReference type="GO" id="GO:0005886">
    <property type="term" value="C:plasma membrane"/>
    <property type="evidence" value="ECO:0007669"/>
    <property type="project" value="TreeGrafter"/>
</dbReference>
<dbReference type="PANTHER" id="PTHR32309:SF13">
    <property type="entry name" value="FERRIC ENTEROBACTIN TRANSPORT PROTEIN FEPE"/>
    <property type="match status" value="1"/>
</dbReference>
<dbReference type="GO" id="GO:0004715">
    <property type="term" value="F:non-membrane spanning protein tyrosine kinase activity"/>
    <property type="evidence" value="ECO:0007669"/>
    <property type="project" value="UniProtKB-EC"/>
</dbReference>
<dbReference type="InterPro" id="IPR025669">
    <property type="entry name" value="AAA_dom"/>
</dbReference>
<evidence type="ECO:0000313" key="9">
    <source>
        <dbReference type="EMBL" id="CAG7613218.1"/>
    </source>
</evidence>
<name>A0A916NPA7_9BACL</name>
<sequence length="211" mass="23303">MPKSKDNIELLPQVDDVFMNLKVNLDFSIKKHGMQSIAVVSTSPGEGRTTSCLNLALSYATSGKKVVLLDADLRKPAIHSWFNDSNQLGLCQYLTKLNSSNEILKNTRFPNLTYIPTGYTQMNPSGLLSSEEFDRLMQELKNRFDVIVVDTPPALKYIDAKIMAAKCDGVLLVMECGKVKPGTALKLKEELAHAEARLIGTLLNKVSKKSS</sequence>
<keyword evidence="6" id="KW-0067">ATP-binding</keyword>
<dbReference type="AlphaFoldDB" id="A0A916NPA7"/>
<evidence type="ECO:0000256" key="6">
    <source>
        <dbReference type="ARBA" id="ARBA00022840"/>
    </source>
</evidence>
<dbReference type="GO" id="GO:0005524">
    <property type="term" value="F:ATP binding"/>
    <property type="evidence" value="ECO:0007669"/>
    <property type="project" value="UniProtKB-KW"/>
</dbReference>
<keyword evidence="5 9" id="KW-0418">Kinase</keyword>
<evidence type="ECO:0000256" key="5">
    <source>
        <dbReference type="ARBA" id="ARBA00022777"/>
    </source>
</evidence>
<evidence type="ECO:0000256" key="1">
    <source>
        <dbReference type="ARBA" id="ARBA00007316"/>
    </source>
</evidence>
<keyword evidence="4" id="KW-0547">Nucleotide-binding</keyword>
<evidence type="ECO:0000256" key="2">
    <source>
        <dbReference type="ARBA" id="ARBA00011903"/>
    </source>
</evidence>
<dbReference type="Pfam" id="PF13614">
    <property type="entry name" value="AAA_31"/>
    <property type="match status" value="1"/>
</dbReference>
<keyword evidence="10" id="KW-1185">Reference proteome</keyword>
<gene>
    <name evidence="9" type="primary">yveL</name>
    <name evidence="9" type="ORF">PAESOLCIP111_01575</name>
</gene>
<keyword evidence="3 9" id="KW-0808">Transferase</keyword>
<dbReference type="CDD" id="cd05387">
    <property type="entry name" value="BY-kinase"/>
    <property type="match status" value="1"/>
</dbReference>
<accession>A0A916NPA7</accession>
<dbReference type="EC" id="2.7.10.2" evidence="2"/>
<evidence type="ECO:0000256" key="4">
    <source>
        <dbReference type="ARBA" id="ARBA00022741"/>
    </source>
</evidence>
<dbReference type="InterPro" id="IPR005702">
    <property type="entry name" value="Wzc-like_C"/>
</dbReference>
<protein>
    <recommendedName>
        <fullName evidence="2">non-specific protein-tyrosine kinase</fullName>
        <ecNumber evidence="2">2.7.10.2</ecNumber>
    </recommendedName>
</protein>
<dbReference type="InterPro" id="IPR050445">
    <property type="entry name" value="Bact_polysacc_biosynth/exp"/>
</dbReference>
<dbReference type="NCBIfam" id="TIGR01007">
    <property type="entry name" value="eps_fam"/>
    <property type="match status" value="1"/>
</dbReference>
<comment type="catalytic activity">
    <reaction evidence="7">
        <text>L-tyrosyl-[protein] + ATP = O-phospho-L-tyrosyl-[protein] + ADP + H(+)</text>
        <dbReference type="Rhea" id="RHEA:10596"/>
        <dbReference type="Rhea" id="RHEA-COMP:10136"/>
        <dbReference type="Rhea" id="RHEA-COMP:20101"/>
        <dbReference type="ChEBI" id="CHEBI:15378"/>
        <dbReference type="ChEBI" id="CHEBI:30616"/>
        <dbReference type="ChEBI" id="CHEBI:46858"/>
        <dbReference type="ChEBI" id="CHEBI:61978"/>
        <dbReference type="ChEBI" id="CHEBI:456216"/>
        <dbReference type="EC" id="2.7.10.2"/>
    </reaction>
</comment>
<reference evidence="9" key="1">
    <citation type="submission" date="2021-06" db="EMBL/GenBank/DDBJ databases">
        <authorList>
            <person name="Criscuolo A."/>
        </authorList>
    </citation>
    <scope>NUCLEOTIDE SEQUENCE</scope>
    <source>
        <strain evidence="9">CIP111600</strain>
    </source>
</reference>
<comment type="similarity">
    <text evidence="1">Belongs to the CpsD/CapB family.</text>
</comment>
<proteinExistence type="inferred from homology"/>
<evidence type="ECO:0000313" key="10">
    <source>
        <dbReference type="Proteomes" id="UP000693672"/>
    </source>
</evidence>
<evidence type="ECO:0000259" key="8">
    <source>
        <dbReference type="Pfam" id="PF13614"/>
    </source>
</evidence>
<organism evidence="9 10">
    <name type="scientific">Paenibacillus solanacearum</name>
    <dbReference type="NCBI Taxonomy" id="2048548"/>
    <lineage>
        <taxon>Bacteria</taxon>
        <taxon>Bacillati</taxon>
        <taxon>Bacillota</taxon>
        <taxon>Bacilli</taxon>
        <taxon>Bacillales</taxon>
        <taxon>Paenibacillaceae</taxon>
        <taxon>Paenibacillus</taxon>
    </lineage>
</organism>
<dbReference type="Proteomes" id="UP000693672">
    <property type="component" value="Unassembled WGS sequence"/>
</dbReference>
<evidence type="ECO:0000256" key="7">
    <source>
        <dbReference type="ARBA" id="ARBA00051245"/>
    </source>
</evidence>
<dbReference type="PANTHER" id="PTHR32309">
    <property type="entry name" value="TYROSINE-PROTEIN KINASE"/>
    <property type="match status" value="1"/>
</dbReference>
<comment type="caution">
    <text evidence="9">The sequence shown here is derived from an EMBL/GenBank/DDBJ whole genome shotgun (WGS) entry which is preliminary data.</text>
</comment>